<organism evidence="3 4">
    <name type="scientific">Hyphomicrobium facile</name>
    <dbReference type="NCBI Taxonomy" id="51670"/>
    <lineage>
        <taxon>Bacteria</taxon>
        <taxon>Pseudomonadati</taxon>
        <taxon>Pseudomonadota</taxon>
        <taxon>Alphaproteobacteria</taxon>
        <taxon>Hyphomicrobiales</taxon>
        <taxon>Hyphomicrobiaceae</taxon>
        <taxon>Hyphomicrobium</taxon>
    </lineage>
</organism>
<dbReference type="RefSeq" id="WP_177228161.1">
    <property type="nucleotide sequence ID" value="NZ_FPCH01000003.1"/>
</dbReference>
<keyword evidence="1" id="KW-0732">Signal</keyword>
<protein>
    <submittedName>
        <fullName evidence="3">Porin</fullName>
    </submittedName>
</protein>
<accession>A0A1I7NQ23</accession>
<feature type="signal peptide" evidence="1">
    <location>
        <begin position="1"/>
        <end position="28"/>
    </location>
</feature>
<dbReference type="Proteomes" id="UP000199423">
    <property type="component" value="Unassembled WGS sequence"/>
</dbReference>
<sequence>MKIQKKTRKAALFAPAFLGLIGVSGASAADLGGNCCADLEERIAELEASAAVKGNRKVSLTVSGWVAEQVVYWDDGVESNTYVSGLGTAFASNVNFTGTAKINKDWSAGYVLHLEAIDSDVYTTNQNTPVGPAALTGTKNSVQVLYSYWFLKSEQLGKFSVGKVSPADDNAIVSLDSSGTLAAAYWVAYDVFGFNVRGNFAPGQSMIWGNASSCRGYGGGPGDCDGLPRNAVRYDTPAYKGFSATASWGEDDDWALAGWYANTLGNFKIAGALTYAETTDSNLGAPPDGKLKYTQAGLYVQHLPSGWFGTAGWGHLTEQGGLVDNPATDTWYMKSGVRLKLNPLGATIPYGEYLGANNSAMIVSDGGSPGDASDDTSQVIKGSSTRFWGFGAVQEIDAAAMSVWLRYRNHEVDVPGVNTKDMSTIVFGSMINF</sequence>
<evidence type="ECO:0000256" key="1">
    <source>
        <dbReference type="SAM" id="SignalP"/>
    </source>
</evidence>
<dbReference type="InterPro" id="IPR033900">
    <property type="entry name" value="Gram_neg_porin_domain"/>
</dbReference>
<reference evidence="4" key="1">
    <citation type="submission" date="2016-10" db="EMBL/GenBank/DDBJ databases">
        <authorList>
            <person name="Varghese N."/>
            <person name="Submissions S."/>
        </authorList>
    </citation>
    <scope>NUCLEOTIDE SEQUENCE [LARGE SCALE GENOMIC DNA]</scope>
    <source>
        <strain evidence="4">DSM 1565</strain>
    </source>
</reference>
<feature type="chain" id="PRO_5011688526" evidence="1">
    <location>
        <begin position="29"/>
        <end position="433"/>
    </location>
</feature>
<dbReference type="AlphaFoldDB" id="A0A1I7NQ23"/>
<evidence type="ECO:0000259" key="2">
    <source>
        <dbReference type="Pfam" id="PF13609"/>
    </source>
</evidence>
<dbReference type="GO" id="GO:0016020">
    <property type="term" value="C:membrane"/>
    <property type="evidence" value="ECO:0007669"/>
    <property type="project" value="InterPro"/>
</dbReference>
<name>A0A1I7NQ23_9HYPH</name>
<dbReference type="Gene3D" id="2.40.160.10">
    <property type="entry name" value="Porin"/>
    <property type="match status" value="1"/>
</dbReference>
<dbReference type="Pfam" id="PF13609">
    <property type="entry name" value="Porin_4"/>
    <property type="match status" value="1"/>
</dbReference>
<feature type="domain" description="Porin" evidence="2">
    <location>
        <begin position="24"/>
        <end position="405"/>
    </location>
</feature>
<dbReference type="EMBL" id="FPCH01000003">
    <property type="protein sequence ID" value="SFV36715.1"/>
    <property type="molecule type" value="Genomic_DNA"/>
</dbReference>
<evidence type="ECO:0000313" key="4">
    <source>
        <dbReference type="Proteomes" id="UP000199423"/>
    </source>
</evidence>
<dbReference type="SUPFAM" id="SSF56935">
    <property type="entry name" value="Porins"/>
    <property type="match status" value="1"/>
</dbReference>
<evidence type="ECO:0000313" key="3">
    <source>
        <dbReference type="EMBL" id="SFV36715.1"/>
    </source>
</evidence>
<keyword evidence="4" id="KW-1185">Reference proteome</keyword>
<proteinExistence type="predicted"/>
<dbReference type="InterPro" id="IPR023614">
    <property type="entry name" value="Porin_dom_sf"/>
</dbReference>
<dbReference type="GO" id="GO:0015288">
    <property type="term" value="F:porin activity"/>
    <property type="evidence" value="ECO:0007669"/>
    <property type="project" value="InterPro"/>
</dbReference>
<gene>
    <name evidence="3" type="ORF">SAMN04488557_2697</name>
</gene>
<dbReference type="STRING" id="51670.SAMN04488557_2697"/>